<dbReference type="InterPro" id="IPR041624">
    <property type="entry name" value="RGI_lyase"/>
</dbReference>
<dbReference type="InterPro" id="IPR013783">
    <property type="entry name" value="Ig-like_fold"/>
</dbReference>
<feature type="domain" description="Rhamnogalacturonan lyase family 11 C-terminal" evidence="2">
    <location>
        <begin position="185"/>
        <end position="313"/>
    </location>
</feature>
<dbReference type="Pfam" id="PF18370">
    <property type="entry name" value="RGI_lyase"/>
    <property type="match status" value="1"/>
</dbReference>
<dbReference type="InterPro" id="IPR028994">
    <property type="entry name" value="Integrin_alpha_N"/>
</dbReference>
<reference evidence="3 4" key="1">
    <citation type="submission" date="2021-10" db="EMBL/GenBank/DDBJ databases">
        <title>Anaerobic single-cell dispensing facilitates the cultivation of human gut bacteria.</title>
        <authorList>
            <person name="Afrizal A."/>
        </authorList>
    </citation>
    <scope>NUCLEOTIDE SEQUENCE [LARGE SCALE GENOMIC DNA]</scope>
    <source>
        <strain evidence="3 4">CLA-AA-H224</strain>
    </source>
</reference>
<comment type="caution">
    <text evidence="3">The sequence shown here is derived from an EMBL/GenBank/DDBJ whole genome shotgun (WGS) entry which is preliminary data.</text>
</comment>
<dbReference type="CDD" id="cd10318">
    <property type="entry name" value="RGL11"/>
    <property type="match status" value="1"/>
</dbReference>
<keyword evidence="4" id="KW-1185">Reference proteome</keyword>
<accession>A0AAE3E5N8</accession>
<dbReference type="InterPro" id="IPR049366">
    <property type="entry name" value="RGL11_C"/>
</dbReference>
<name>A0AAE3E5N8_9FIRM</name>
<dbReference type="Gene3D" id="2.60.40.10">
    <property type="entry name" value="Immunoglobulins"/>
    <property type="match status" value="2"/>
</dbReference>
<dbReference type="GO" id="GO:0016829">
    <property type="term" value="F:lyase activity"/>
    <property type="evidence" value="ECO:0007669"/>
    <property type="project" value="UniProtKB-KW"/>
</dbReference>
<dbReference type="RefSeq" id="WP_308732139.1">
    <property type="nucleotide sequence ID" value="NZ_JAJEQN010000035.1"/>
</dbReference>
<evidence type="ECO:0000313" key="4">
    <source>
        <dbReference type="Proteomes" id="UP001198200"/>
    </source>
</evidence>
<dbReference type="InterPro" id="IPR034641">
    <property type="entry name" value="RGL11"/>
</dbReference>
<organism evidence="3 4">
    <name type="scientific">Anthropogastromicrobium aceti</name>
    <dbReference type="NCBI Taxonomy" id="2981768"/>
    <lineage>
        <taxon>Bacteria</taxon>
        <taxon>Bacillati</taxon>
        <taxon>Bacillota</taxon>
        <taxon>Clostridia</taxon>
        <taxon>Lachnospirales</taxon>
        <taxon>Lachnospiraceae</taxon>
        <taxon>Anthropogastromicrobium</taxon>
    </lineage>
</organism>
<sequence>MNATVKQVWNDHVEIAWEPAEGAEKYHVYWADKDILTMKYQLVGDTKECSFVLKKATHVPHYLKVAAVKDGTEYEMSNLVETPLKAVFHEQLEKLNRGLVAVKTDKGVYVGWRMFIDEVRGYCDTGLTGADYVVYRGENKIAVVTDSTNYIDTDGTLQDTYSVAPIIDGKEGERCKKVLVWENNYIDIPMNKPADGRSPKGEMYPEGQPYTYSANDMSIGDVDGDGELEYIVKWDPSNAHDVSHRGYTGNCYIDCYRLDGTLLWRVDMGPNIRSGAHYTQFMVYDFDGDGKAEMCVKTAPGTKVTRFAADGTATEEHITLPERDVKNGVTNQDNYVCTAADYKEHLVEMFMGWSSHPEVVSGRWPATLEECFGIPVKYHYPLSREDAKELVSYFIYEFAPSRSDKNHLEAFEGFIYDGPEYLTMFGGDGKELETIDFPVPRGDDGLMWGDYAMRRIEPCNRVDRFLSGVAYLDGEHPSVIICRGYYTRSTVTAYDFKDGHFAKRFMADSGHVPMSNPFNDNAHEKEGLDPVYGKFAGQGDHSLSVADVDGDGCQEIIYGAAVIDHDGSLLYSSYDHLPDGRLAKLGHGDAMHVARINPDLPGYQIFNVFEGAKAAPYGFALRDALTGKVFFGEYAEEDLGRCMIGDVVPGVRGLQVWVKDTFDCNGNKLDVKRLGTNANIHWASDMTTQIIDGVDYMERKKQTGIINDNTHGIMLDPHGTLTNNGTKGNPCLVADIFGDYRDEIILRLEDSSAVRIYTNTDLSAHKLFTLLHDIQYRVGVAWQNNCYNQPCYTKFYLASDMEWKYVLPALASTVTTR</sequence>
<feature type="domain" description="Rhamnogalacturonan I lyase beta-sheet" evidence="1">
    <location>
        <begin position="91"/>
        <end position="181"/>
    </location>
</feature>
<feature type="domain" description="Rhamnogalacturonan lyase family 11 C-terminal" evidence="2">
    <location>
        <begin position="411"/>
        <end position="802"/>
    </location>
</feature>
<evidence type="ECO:0000259" key="2">
    <source>
        <dbReference type="Pfam" id="PF21348"/>
    </source>
</evidence>
<dbReference type="Pfam" id="PF21348">
    <property type="entry name" value="RGL11_C"/>
    <property type="match status" value="2"/>
</dbReference>
<protein>
    <submittedName>
        <fullName evidence="3">Rhamnogalacturonan lyase</fullName>
    </submittedName>
</protein>
<evidence type="ECO:0000313" key="3">
    <source>
        <dbReference type="EMBL" id="MCC2222419.1"/>
    </source>
</evidence>
<dbReference type="SUPFAM" id="SSF69318">
    <property type="entry name" value="Integrin alpha N-terminal domain"/>
    <property type="match status" value="1"/>
</dbReference>
<gene>
    <name evidence="3" type="ORF">LKD48_12390</name>
</gene>
<dbReference type="EMBL" id="JAJEQN010000035">
    <property type="protein sequence ID" value="MCC2222419.1"/>
    <property type="molecule type" value="Genomic_DNA"/>
</dbReference>
<dbReference type="Proteomes" id="UP001198200">
    <property type="component" value="Unassembled WGS sequence"/>
</dbReference>
<keyword evidence="3" id="KW-0456">Lyase</keyword>
<dbReference type="AlphaFoldDB" id="A0AAE3E5N8"/>
<dbReference type="PANTHER" id="PTHR43118:SF1">
    <property type="entry name" value="RHAMNOGALACTURONAN LYASE (EUROFUNG)"/>
    <property type="match status" value="1"/>
</dbReference>
<proteinExistence type="predicted"/>
<evidence type="ECO:0000259" key="1">
    <source>
        <dbReference type="Pfam" id="PF18370"/>
    </source>
</evidence>
<dbReference type="PANTHER" id="PTHR43118">
    <property type="entry name" value="RHAMNOGALACTURONAN LYASE (EUROFUNG)"/>
    <property type="match status" value="1"/>
</dbReference>